<name>A0ABT2QS87_9STAP</name>
<dbReference type="InterPro" id="IPR050343">
    <property type="entry name" value="RsuA_PseudoU_synthase"/>
</dbReference>
<dbReference type="RefSeq" id="WP_262856545.1">
    <property type="nucleotide sequence ID" value="NZ_JAOPKZ010000015.1"/>
</dbReference>
<dbReference type="InterPro" id="IPR042092">
    <property type="entry name" value="PsdUridine_s_RsuA/RluB/E/F_cat"/>
</dbReference>
<feature type="domain" description="RNA-binding S4" evidence="6">
    <location>
        <begin position="1"/>
        <end position="69"/>
    </location>
</feature>
<dbReference type="PANTHER" id="PTHR47683:SF4">
    <property type="entry name" value="PSEUDOURIDINE SYNTHASE"/>
    <property type="match status" value="1"/>
</dbReference>
<evidence type="ECO:0000313" key="8">
    <source>
        <dbReference type="Proteomes" id="UP001209553"/>
    </source>
</evidence>
<accession>A0ABT2QS87</accession>
<evidence type="ECO:0000256" key="4">
    <source>
        <dbReference type="PROSITE-ProRule" id="PRU00182"/>
    </source>
</evidence>
<dbReference type="InterPro" id="IPR020103">
    <property type="entry name" value="PsdUridine_synth_cat_dom_sf"/>
</dbReference>
<dbReference type="SUPFAM" id="SSF55174">
    <property type="entry name" value="Alpha-L RNA-binding motif"/>
    <property type="match status" value="1"/>
</dbReference>
<dbReference type="Gene3D" id="3.30.70.580">
    <property type="entry name" value="Pseudouridine synthase I, catalytic domain, N-terminal subdomain"/>
    <property type="match status" value="1"/>
</dbReference>
<evidence type="ECO:0000259" key="6">
    <source>
        <dbReference type="SMART" id="SM00363"/>
    </source>
</evidence>
<protein>
    <recommendedName>
        <fullName evidence="5">Pseudouridine synthase</fullName>
        <ecNumber evidence="5">5.4.99.-</ecNumber>
    </recommendedName>
</protein>
<dbReference type="Pfam" id="PF00849">
    <property type="entry name" value="PseudoU_synth_2"/>
    <property type="match status" value="1"/>
</dbReference>
<gene>
    <name evidence="7" type="ORF">N9R04_09225</name>
</gene>
<dbReference type="CDD" id="cd02553">
    <property type="entry name" value="PseudoU_synth_RsuA"/>
    <property type="match status" value="1"/>
</dbReference>
<dbReference type="SUPFAM" id="SSF55120">
    <property type="entry name" value="Pseudouridine synthase"/>
    <property type="match status" value="1"/>
</dbReference>
<dbReference type="Pfam" id="PF01479">
    <property type="entry name" value="S4"/>
    <property type="match status" value="1"/>
</dbReference>
<comment type="similarity">
    <text evidence="1 5">Belongs to the pseudouridine synthase RsuA family.</text>
</comment>
<dbReference type="PROSITE" id="PS50889">
    <property type="entry name" value="S4"/>
    <property type="match status" value="1"/>
</dbReference>
<dbReference type="PROSITE" id="PS01149">
    <property type="entry name" value="PSI_RSU"/>
    <property type="match status" value="1"/>
</dbReference>
<evidence type="ECO:0000256" key="1">
    <source>
        <dbReference type="ARBA" id="ARBA00008348"/>
    </source>
</evidence>
<dbReference type="InterPro" id="IPR036986">
    <property type="entry name" value="S4_RNA-bd_sf"/>
</dbReference>
<dbReference type="Proteomes" id="UP001209553">
    <property type="component" value="Unassembled WGS sequence"/>
</dbReference>
<dbReference type="PANTHER" id="PTHR47683">
    <property type="entry name" value="PSEUDOURIDINE SYNTHASE FAMILY PROTEIN-RELATED"/>
    <property type="match status" value="1"/>
</dbReference>
<organism evidence="7 8">
    <name type="scientific">Staphylococcus marylandisciuri</name>
    <dbReference type="NCBI Taxonomy" id="2981529"/>
    <lineage>
        <taxon>Bacteria</taxon>
        <taxon>Bacillati</taxon>
        <taxon>Bacillota</taxon>
        <taxon>Bacilli</taxon>
        <taxon>Bacillales</taxon>
        <taxon>Staphylococcaceae</taxon>
        <taxon>Staphylococcus</taxon>
    </lineage>
</organism>
<evidence type="ECO:0000313" key="7">
    <source>
        <dbReference type="EMBL" id="MCU5746856.1"/>
    </source>
</evidence>
<keyword evidence="2 4" id="KW-0694">RNA-binding</keyword>
<dbReference type="NCBIfam" id="TIGR00093">
    <property type="entry name" value="pseudouridine synthase"/>
    <property type="match status" value="1"/>
</dbReference>
<keyword evidence="8" id="KW-1185">Reference proteome</keyword>
<dbReference type="EMBL" id="JAOPKZ010000015">
    <property type="protein sequence ID" value="MCU5746856.1"/>
    <property type="molecule type" value="Genomic_DNA"/>
</dbReference>
<dbReference type="InterPro" id="IPR018496">
    <property type="entry name" value="PsdUridine_synth_RsuA/RluB_CS"/>
</dbReference>
<reference evidence="7 8" key="1">
    <citation type="journal article" date="2023" name="Int. J. Syst. Evol. Microbiol.">
        <title>Streptococcus sciuri sp. nov., Staphylococcus marylandisciuri sp. nov. and Staphylococcus americanisciuri sp. nov., isolated from faeces of eastern grey squirrel (Sciurus carolinensis).</title>
        <authorList>
            <person name="Volokhov D.V."/>
            <person name="Zagorodnyaya T.A."/>
            <person name="Furtak V.A."/>
            <person name="Nattanmai G."/>
            <person name="Randall L."/>
            <person name="Jose S."/>
            <person name="Gao Y."/>
            <person name="Eisenberg T."/>
            <person name="Delmonte P."/>
            <person name="Blom J."/>
            <person name="Mitchell K.K."/>
        </authorList>
    </citation>
    <scope>NUCLEOTIDE SEQUENCE [LARGE SCALE GENOMIC DNA]</scope>
    <source>
        <strain evidence="7 8">SQ8-PEA</strain>
    </source>
</reference>
<evidence type="ECO:0000256" key="3">
    <source>
        <dbReference type="ARBA" id="ARBA00023235"/>
    </source>
</evidence>
<dbReference type="Gene3D" id="3.30.70.1560">
    <property type="entry name" value="Alpha-L RNA-binding motif"/>
    <property type="match status" value="1"/>
</dbReference>
<evidence type="ECO:0000256" key="5">
    <source>
        <dbReference type="RuleBase" id="RU003887"/>
    </source>
</evidence>
<dbReference type="Gene3D" id="3.10.290.10">
    <property type="entry name" value="RNA-binding S4 domain"/>
    <property type="match status" value="1"/>
</dbReference>
<dbReference type="EC" id="5.4.99.-" evidence="5"/>
<keyword evidence="3 5" id="KW-0413">Isomerase</keyword>
<evidence type="ECO:0000256" key="2">
    <source>
        <dbReference type="ARBA" id="ARBA00022884"/>
    </source>
</evidence>
<dbReference type="InterPro" id="IPR006145">
    <property type="entry name" value="PsdUridine_synth_RsuA/RluA"/>
</dbReference>
<dbReference type="InterPro" id="IPR000748">
    <property type="entry name" value="PsdUridine_synth_RsuA/RluB/E/F"/>
</dbReference>
<dbReference type="SMART" id="SM00363">
    <property type="entry name" value="S4"/>
    <property type="match status" value="1"/>
</dbReference>
<proteinExistence type="inferred from homology"/>
<comment type="caution">
    <text evidence="7">The sequence shown here is derived from an EMBL/GenBank/DDBJ whole genome shotgun (WGS) entry which is preliminary data.</text>
</comment>
<dbReference type="InterPro" id="IPR002942">
    <property type="entry name" value="S4_RNA-bd"/>
</dbReference>
<sequence length="236" mass="26809">MRIDKYLAQMGQGTRSEVKQLLKKGKVQVNGVVEKSPKTHVNVDQDQIECQGKLIRYVDKIYIMLNKPKGFVSATKDDINDTVIDLISEYNYLDIFPVGRLDKDTEGLLLITNDGQFTHDLMSPKKHISKTYEVTAQKNITSHDIDRFKSGIELTDGVTKPAVLKKCETSNKSLVTLFEGRYHQIKRMFHAIDNEVIELKRIAIGGLSLDEGLAPGEYRQLTLEEIELLTNKEKEV</sequence>
<dbReference type="CDD" id="cd00165">
    <property type="entry name" value="S4"/>
    <property type="match status" value="1"/>
</dbReference>
<dbReference type="InterPro" id="IPR020094">
    <property type="entry name" value="TruA/RsuA/RluB/E/F_N"/>
</dbReference>